<protein>
    <submittedName>
        <fullName evidence="1">Uncharacterized protein</fullName>
    </submittedName>
</protein>
<dbReference type="EMBL" id="OZ023712">
    <property type="protein sequence ID" value="CAK9860676.1"/>
    <property type="molecule type" value="Genomic_DNA"/>
</dbReference>
<evidence type="ECO:0000313" key="2">
    <source>
        <dbReference type="Proteomes" id="UP001497522"/>
    </source>
</evidence>
<evidence type="ECO:0000313" key="1">
    <source>
        <dbReference type="EMBL" id="CAK9860676.1"/>
    </source>
</evidence>
<reference evidence="1" key="1">
    <citation type="submission" date="2024-03" db="EMBL/GenBank/DDBJ databases">
        <authorList>
            <consortium name="ELIXIR-Norway"/>
            <consortium name="Elixir Norway"/>
        </authorList>
    </citation>
    <scope>NUCLEOTIDE SEQUENCE</scope>
</reference>
<dbReference type="Proteomes" id="UP001497522">
    <property type="component" value="Chromosome 11"/>
</dbReference>
<accession>A0ABP1ADR3</accession>
<proteinExistence type="predicted"/>
<keyword evidence="2" id="KW-1185">Reference proteome</keyword>
<name>A0ABP1ADR3_9BRYO</name>
<gene>
    <name evidence="1" type="ORF">CSSPJE1EN2_LOCUS3671</name>
</gene>
<sequence length="201" mass="21713">MIIEGKVHFDDISETPHVNLKINVAACKDESMCPALDPSDSPSLQSAEGDVNMVEEAGRELDTSVELVVYSVCHNELEGTSQKCSAEKDKEKSCGSDILETVSCAMLVRKVEEASADALLLSANEASVKQRTKACCTYQPMDPRMGQSDASSLWIVEGDVNMLEESDVESLYRNANGEGGMTVAEEGRREACDRSLGGQQV</sequence>
<organism evidence="1 2">
    <name type="scientific">Sphagnum jensenii</name>
    <dbReference type="NCBI Taxonomy" id="128206"/>
    <lineage>
        <taxon>Eukaryota</taxon>
        <taxon>Viridiplantae</taxon>
        <taxon>Streptophyta</taxon>
        <taxon>Embryophyta</taxon>
        <taxon>Bryophyta</taxon>
        <taxon>Sphagnophytina</taxon>
        <taxon>Sphagnopsida</taxon>
        <taxon>Sphagnales</taxon>
        <taxon>Sphagnaceae</taxon>
        <taxon>Sphagnum</taxon>
    </lineage>
</organism>